<dbReference type="InterPro" id="IPR009030">
    <property type="entry name" value="Growth_fac_rcpt_cys_sf"/>
</dbReference>
<evidence type="ECO:0000256" key="4">
    <source>
        <dbReference type="ARBA" id="ARBA00022729"/>
    </source>
</evidence>
<dbReference type="GeneTree" id="ENSGT00940000160207"/>
<keyword evidence="4 7" id="KW-0732">Signal</keyword>
<dbReference type="GO" id="GO:0045597">
    <property type="term" value="P:positive regulation of cell differentiation"/>
    <property type="evidence" value="ECO:0007669"/>
    <property type="project" value="TreeGrafter"/>
</dbReference>
<evidence type="ECO:0000259" key="9">
    <source>
        <dbReference type="PROSITE" id="PS50184"/>
    </source>
</evidence>
<dbReference type="InterPro" id="IPR036383">
    <property type="entry name" value="TSP1_rpt_sf"/>
</dbReference>
<reference evidence="11" key="5">
    <citation type="submission" date="2025-09" db="UniProtKB">
        <authorList>
            <consortium name="Ensembl"/>
        </authorList>
    </citation>
    <scope>IDENTIFICATION</scope>
</reference>
<sequence length="334" mass="37399">METRVQSKHALLPWALMFLCSKVYCQQCNSPCLCPSLAASCPDGIPLVLDGCGCCQVCARQKGEACTHVHLCDQQRGLQCDYSTSFPGDPGECVSQEELGCELDGVSYQEGEVFLPSCAIQCRCVGGGMTCVPRCSEDILLPTPDCPHPQRVQLPGKCCKEWVCDNLDINVLQDAQTVYSIDQPLASRLDYQASPSSNCIEQSTEWSACSHTCGQGLSTRMSNKNPACRQEMQIRLCKARPCHTFPRLTFKWLRRCQSSYKSEIPVRLLYWGCYSMHFYRPRYCGTCTDARCCTPHRTRTVAVTFRCQGGWLLRQDVMMIDSCICHHNCPYSPS</sequence>
<feature type="domain" description="VWFC" evidence="9">
    <location>
        <begin position="101"/>
        <end position="165"/>
    </location>
</feature>
<dbReference type="InterPro" id="IPR050941">
    <property type="entry name" value="CCN"/>
</dbReference>
<evidence type="ECO:0008006" key="13">
    <source>
        <dbReference type="Google" id="ProtNLM"/>
    </source>
</evidence>
<dbReference type="PROSITE" id="PS50092">
    <property type="entry name" value="TSP1"/>
    <property type="match status" value="1"/>
</dbReference>
<evidence type="ECO:0000256" key="5">
    <source>
        <dbReference type="ARBA" id="ARBA00023157"/>
    </source>
</evidence>
<feature type="domain" description="CTCK" evidence="8">
    <location>
        <begin position="256"/>
        <end position="330"/>
    </location>
</feature>
<comment type="caution">
    <text evidence="6">Lacks conserved residue(s) required for the propagation of feature annotation.</text>
</comment>
<dbReference type="GO" id="GO:0005178">
    <property type="term" value="F:integrin binding"/>
    <property type="evidence" value="ECO:0007669"/>
    <property type="project" value="TreeGrafter"/>
</dbReference>
<dbReference type="PROSITE" id="PS01225">
    <property type="entry name" value="CTCK_2"/>
    <property type="match status" value="1"/>
</dbReference>
<dbReference type="InterPro" id="IPR017891">
    <property type="entry name" value="Insulin_GF-bd_Cys-rich_CS"/>
</dbReference>
<reference evidence="12" key="2">
    <citation type="journal article" date="2017" name="Sci. Adv.">
        <title>A tail of two voltages: Proteomic comparison of the three electric organs of the electric eel.</title>
        <authorList>
            <person name="Traeger L.L."/>
            <person name="Sabat G."/>
            <person name="Barrett-Wilt G.A."/>
            <person name="Wells G.B."/>
            <person name="Sussman M.R."/>
        </authorList>
    </citation>
    <scope>NUCLEOTIDE SEQUENCE [LARGE SCALE GENOMIC DNA]</scope>
</reference>
<name>A0A4W4HGZ2_ELEEL</name>
<evidence type="ECO:0000313" key="11">
    <source>
        <dbReference type="Ensembl" id="ENSEEEP00000050584.2"/>
    </source>
</evidence>
<dbReference type="Ensembl" id="ENSEEET00000051138.2">
    <property type="protein sequence ID" value="ENSEEEP00000050584.2"/>
    <property type="gene ID" value="ENSEEEG00000023783.2"/>
</dbReference>
<dbReference type="SUPFAM" id="SSF57184">
    <property type="entry name" value="Growth factor receptor domain"/>
    <property type="match status" value="1"/>
</dbReference>
<dbReference type="Gene3D" id="2.20.100.10">
    <property type="entry name" value="Thrombospondin type-1 (TSP1) repeat"/>
    <property type="match status" value="1"/>
</dbReference>
<dbReference type="Proteomes" id="UP000314983">
    <property type="component" value="Chromosome 22"/>
</dbReference>
<dbReference type="Pfam" id="PF00007">
    <property type="entry name" value="Cys_knot"/>
    <property type="match status" value="1"/>
</dbReference>
<organism evidence="11 12">
    <name type="scientific">Electrophorus electricus</name>
    <name type="common">Electric eel</name>
    <name type="synonym">Gymnotus electricus</name>
    <dbReference type="NCBI Taxonomy" id="8005"/>
    <lineage>
        <taxon>Eukaryota</taxon>
        <taxon>Metazoa</taxon>
        <taxon>Chordata</taxon>
        <taxon>Craniata</taxon>
        <taxon>Vertebrata</taxon>
        <taxon>Euteleostomi</taxon>
        <taxon>Actinopterygii</taxon>
        <taxon>Neopterygii</taxon>
        <taxon>Teleostei</taxon>
        <taxon>Ostariophysi</taxon>
        <taxon>Gymnotiformes</taxon>
        <taxon>Gymnotoidei</taxon>
        <taxon>Gymnotidae</taxon>
        <taxon>Electrophorus</taxon>
    </lineage>
</organism>
<reference evidence="12" key="1">
    <citation type="journal article" date="2014" name="Science">
        <title>Nonhuman genetics. Genomic basis for the convergent evolution of electric organs.</title>
        <authorList>
            <person name="Gallant J.R."/>
            <person name="Traeger L.L."/>
            <person name="Volkening J.D."/>
            <person name="Moffett H."/>
            <person name="Chen P.H."/>
            <person name="Novina C.D."/>
            <person name="Phillips G.N.Jr."/>
            <person name="Anand R."/>
            <person name="Wells G.B."/>
            <person name="Pinch M."/>
            <person name="Guth R."/>
            <person name="Unguez G.A."/>
            <person name="Albert J.S."/>
            <person name="Zakon H.H."/>
            <person name="Samanta M.P."/>
            <person name="Sussman M.R."/>
        </authorList>
    </citation>
    <scope>NUCLEOTIDE SEQUENCE [LARGE SCALE GENOMIC DNA]</scope>
</reference>
<dbReference type="GO" id="GO:0007165">
    <property type="term" value="P:signal transduction"/>
    <property type="evidence" value="ECO:0007669"/>
    <property type="project" value="InterPro"/>
</dbReference>
<dbReference type="AlphaFoldDB" id="A0A4W4HGZ2"/>
<comment type="similarity">
    <text evidence="2">Belongs to the CCN family.</text>
</comment>
<dbReference type="GO" id="GO:0008201">
    <property type="term" value="F:heparin binding"/>
    <property type="evidence" value="ECO:0007669"/>
    <property type="project" value="TreeGrafter"/>
</dbReference>
<dbReference type="InterPro" id="IPR006208">
    <property type="entry name" value="Glyco_hormone_CN"/>
</dbReference>
<dbReference type="SMART" id="SM00041">
    <property type="entry name" value="CT"/>
    <property type="match status" value="1"/>
</dbReference>
<dbReference type="SMART" id="SM00214">
    <property type="entry name" value="VWC"/>
    <property type="match status" value="1"/>
</dbReference>
<dbReference type="InterPro" id="IPR043973">
    <property type="entry name" value="TSP1_CCN"/>
</dbReference>
<dbReference type="PROSITE" id="PS51323">
    <property type="entry name" value="IGFBP_N_2"/>
    <property type="match status" value="1"/>
</dbReference>
<dbReference type="InterPro" id="IPR001007">
    <property type="entry name" value="VWF_dom"/>
</dbReference>
<dbReference type="PROSITE" id="PS50184">
    <property type="entry name" value="VWFC_2"/>
    <property type="match status" value="1"/>
</dbReference>
<dbReference type="Pfam" id="PF00219">
    <property type="entry name" value="IGFBP"/>
    <property type="match status" value="1"/>
</dbReference>
<dbReference type="Pfam" id="PF00093">
    <property type="entry name" value="VWC"/>
    <property type="match status" value="1"/>
</dbReference>
<feature type="signal peptide" evidence="7">
    <location>
        <begin position="1"/>
        <end position="25"/>
    </location>
</feature>
<dbReference type="SMART" id="SM00121">
    <property type="entry name" value="IB"/>
    <property type="match status" value="1"/>
</dbReference>
<evidence type="ECO:0000259" key="10">
    <source>
        <dbReference type="PROSITE" id="PS51323"/>
    </source>
</evidence>
<dbReference type="InterPro" id="IPR000867">
    <property type="entry name" value="IGFBP-like"/>
</dbReference>
<evidence type="ECO:0000259" key="8">
    <source>
        <dbReference type="PROSITE" id="PS01225"/>
    </source>
</evidence>
<evidence type="ECO:0000256" key="3">
    <source>
        <dbReference type="ARBA" id="ARBA00022525"/>
    </source>
</evidence>
<proteinExistence type="inferred from homology"/>
<evidence type="ECO:0000256" key="1">
    <source>
        <dbReference type="ARBA" id="ARBA00004613"/>
    </source>
</evidence>
<dbReference type="SUPFAM" id="SSF57603">
    <property type="entry name" value="FnI-like domain"/>
    <property type="match status" value="1"/>
</dbReference>
<dbReference type="PANTHER" id="PTHR11348">
    <property type="entry name" value="CONNECTIVE TISSUE GROWTH FACTOR-RELATED"/>
    <property type="match status" value="1"/>
</dbReference>
<dbReference type="PROSITE" id="PS01208">
    <property type="entry name" value="VWFC_1"/>
    <property type="match status" value="1"/>
</dbReference>
<comment type="subcellular location">
    <subcellularLocation>
        <location evidence="1">Secreted</location>
    </subcellularLocation>
</comment>
<keyword evidence="5" id="KW-1015">Disulfide bond</keyword>
<evidence type="ECO:0000256" key="7">
    <source>
        <dbReference type="SAM" id="SignalP"/>
    </source>
</evidence>
<dbReference type="PROSITE" id="PS01185">
    <property type="entry name" value="CTCK_1"/>
    <property type="match status" value="1"/>
</dbReference>
<dbReference type="GO" id="GO:0005615">
    <property type="term" value="C:extracellular space"/>
    <property type="evidence" value="ECO:0007669"/>
    <property type="project" value="TreeGrafter"/>
</dbReference>
<feature type="domain" description="IGFBP N-terminal" evidence="10">
    <location>
        <begin position="21"/>
        <end position="96"/>
    </location>
</feature>
<reference evidence="11" key="4">
    <citation type="submission" date="2025-08" db="UniProtKB">
        <authorList>
            <consortium name="Ensembl"/>
        </authorList>
    </citation>
    <scope>IDENTIFICATION</scope>
</reference>
<dbReference type="PANTHER" id="PTHR11348:SF22">
    <property type="entry name" value="CCN FAMILY MEMBER 5"/>
    <property type="match status" value="1"/>
</dbReference>
<dbReference type="GO" id="GO:0031012">
    <property type="term" value="C:extracellular matrix"/>
    <property type="evidence" value="ECO:0007669"/>
    <property type="project" value="TreeGrafter"/>
</dbReference>
<dbReference type="GO" id="GO:0007155">
    <property type="term" value="P:cell adhesion"/>
    <property type="evidence" value="ECO:0007669"/>
    <property type="project" value="TreeGrafter"/>
</dbReference>
<keyword evidence="12" id="KW-1185">Reference proteome</keyword>
<accession>A0A4W4HGZ2</accession>
<protein>
    <recommendedName>
        <fullName evidence="13">Cellular communication network factor 5</fullName>
    </recommendedName>
</protein>
<dbReference type="PROSITE" id="PS00222">
    <property type="entry name" value="IGFBP_N_1"/>
    <property type="match status" value="1"/>
</dbReference>
<evidence type="ECO:0000256" key="6">
    <source>
        <dbReference type="PROSITE-ProRule" id="PRU00039"/>
    </source>
</evidence>
<evidence type="ECO:0000256" key="2">
    <source>
        <dbReference type="ARBA" id="ARBA00008125"/>
    </source>
</evidence>
<dbReference type="InterPro" id="IPR000884">
    <property type="entry name" value="TSP1_rpt"/>
</dbReference>
<gene>
    <name evidence="11" type="primary">CCN5</name>
</gene>
<feature type="chain" id="PRO_5044297689" description="Cellular communication network factor 5" evidence="7">
    <location>
        <begin position="26"/>
        <end position="334"/>
    </location>
</feature>
<reference evidence="11" key="3">
    <citation type="submission" date="2020-05" db="EMBL/GenBank/DDBJ databases">
        <title>Electrophorus electricus (electric eel) genome, fEleEle1, primary haplotype.</title>
        <authorList>
            <person name="Myers G."/>
            <person name="Meyer A."/>
            <person name="Fedrigo O."/>
            <person name="Formenti G."/>
            <person name="Rhie A."/>
            <person name="Tracey A."/>
            <person name="Sims Y."/>
            <person name="Jarvis E.D."/>
        </authorList>
    </citation>
    <scope>NUCLEOTIDE SEQUENCE [LARGE SCALE GENOMIC DNA]</scope>
</reference>
<dbReference type="InterPro" id="IPR006207">
    <property type="entry name" value="Cys_knot_C"/>
</dbReference>
<dbReference type="Pfam" id="PF19035">
    <property type="entry name" value="TSP1_CCN"/>
    <property type="match status" value="1"/>
</dbReference>
<keyword evidence="3" id="KW-0964">Secreted</keyword>
<evidence type="ECO:0000313" key="12">
    <source>
        <dbReference type="Proteomes" id="UP000314983"/>
    </source>
</evidence>